<dbReference type="Proteomes" id="UP000433483">
    <property type="component" value="Unassembled WGS sequence"/>
</dbReference>
<evidence type="ECO:0000313" key="2">
    <source>
        <dbReference type="EMBL" id="KAE9023359.1"/>
    </source>
</evidence>
<evidence type="ECO:0000313" key="11">
    <source>
        <dbReference type="Proteomes" id="UP000440367"/>
    </source>
</evidence>
<dbReference type="EMBL" id="QXFW01000140">
    <property type="protein sequence ID" value="KAE9023359.1"/>
    <property type="molecule type" value="Genomic_DNA"/>
</dbReference>
<keyword evidence="9" id="KW-1185">Reference proteome</keyword>
<evidence type="ECO:0000313" key="14">
    <source>
        <dbReference type="Proteomes" id="UP000460718"/>
    </source>
</evidence>
<dbReference type="EMBL" id="QXFZ01000068">
    <property type="protein sequence ID" value="KAE9135544.1"/>
    <property type="molecule type" value="Genomic_DNA"/>
</dbReference>
<evidence type="ECO:0000313" key="3">
    <source>
        <dbReference type="EMBL" id="KAE9135544.1"/>
    </source>
</evidence>
<evidence type="ECO:0000313" key="7">
    <source>
        <dbReference type="EMBL" id="KAE9322625.1"/>
    </source>
</evidence>
<comment type="caution">
    <text evidence="5">The sequence shown here is derived from an EMBL/GenBank/DDBJ whole genome shotgun (WGS) entry which is preliminary data.</text>
</comment>
<name>A0A6A3YXS6_9STRA</name>
<evidence type="ECO:0000313" key="5">
    <source>
        <dbReference type="EMBL" id="KAE9226101.1"/>
    </source>
</evidence>
<evidence type="ECO:0000313" key="10">
    <source>
        <dbReference type="Proteomes" id="UP000437068"/>
    </source>
</evidence>
<dbReference type="Proteomes" id="UP000429523">
    <property type="component" value="Unassembled WGS sequence"/>
</dbReference>
<evidence type="ECO:0000313" key="8">
    <source>
        <dbReference type="Proteomes" id="UP000429523"/>
    </source>
</evidence>
<dbReference type="EMBL" id="QXGF01000195">
    <property type="protein sequence ID" value="KAE8944628.1"/>
    <property type="molecule type" value="Genomic_DNA"/>
</dbReference>
<dbReference type="Proteomes" id="UP000440732">
    <property type="component" value="Unassembled WGS sequence"/>
</dbReference>
<dbReference type="AlphaFoldDB" id="A0A6A3YXS6"/>
<dbReference type="Proteomes" id="UP000460718">
    <property type="component" value="Unassembled WGS sequence"/>
</dbReference>
<gene>
    <name evidence="7" type="ORF">PF001_g4305</name>
    <name evidence="6" type="ORF">PF002_g5107</name>
    <name evidence="5" type="ORF">PF005_g5263</name>
    <name evidence="4" type="ORF">PF006_g3940</name>
    <name evidence="3" type="ORF">PF007_g2516</name>
    <name evidence="1" type="ORF">PF009_g5698</name>
    <name evidence="2" type="ORF">PF011_g4020</name>
</gene>
<dbReference type="Proteomes" id="UP000437068">
    <property type="component" value="Unassembled WGS sequence"/>
</dbReference>
<dbReference type="EMBL" id="QXGB01000181">
    <property type="protein sequence ID" value="KAE9226101.1"/>
    <property type="molecule type" value="Genomic_DNA"/>
</dbReference>
<proteinExistence type="predicted"/>
<dbReference type="Proteomes" id="UP000441208">
    <property type="component" value="Unassembled WGS sequence"/>
</dbReference>
<sequence>MREVVGSVVCVFLAQMFPRGCPTHCKAFAGAKSHRTCSRSCGLTWRRRGPVKCLHLATAKTVGVF</sequence>
<evidence type="ECO:0000313" key="6">
    <source>
        <dbReference type="EMBL" id="KAE9249806.1"/>
    </source>
</evidence>
<protein>
    <submittedName>
        <fullName evidence="5">Uncharacterized protein</fullName>
    </submittedName>
</protein>
<dbReference type="Proteomes" id="UP000440367">
    <property type="component" value="Unassembled WGS sequence"/>
</dbReference>
<evidence type="ECO:0000313" key="12">
    <source>
        <dbReference type="Proteomes" id="UP000440732"/>
    </source>
</evidence>
<dbReference type="EMBL" id="QXGA01000132">
    <property type="protein sequence ID" value="KAE9151786.1"/>
    <property type="molecule type" value="Genomic_DNA"/>
</dbReference>
<dbReference type="EMBL" id="QXGE01000147">
    <property type="protein sequence ID" value="KAE9322625.1"/>
    <property type="molecule type" value="Genomic_DNA"/>
</dbReference>
<reference evidence="8 9" key="1">
    <citation type="submission" date="2018-08" db="EMBL/GenBank/DDBJ databases">
        <title>Genomic investigation of the strawberry pathogen Phytophthora fragariae indicates pathogenicity is determined by transcriptional variation in three key races.</title>
        <authorList>
            <person name="Adams T.M."/>
            <person name="Armitage A.D."/>
            <person name="Sobczyk M.K."/>
            <person name="Bates H.J."/>
            <person name="Dunwell J.M."/>
            <person name="Nellist C.F."/>
            <person name="Harrison R.J."/>
        </authorList>
    </citation>
    <scope>NUCLEOTIDE SEQUENCE [LARGE SCALE GENOMIC DNA]</scope>
    <source>
        <strain evidence="7 10">A4</strain>
        <strain evidence="6 11">BC-1</strain>
        <strain evidence="5 9">NOV-27</strain>
        <strain evidence="4 12">NOV-5</strain>
        <strain evidence="3 13">NOV-71</strain>
        <strain evidence="1 8">NOV-9</strain>
        <strain evidence="2 14">SCRP245</strain>
    </source>
</reference>
<evidence type="ECO:0000313" key="1">
    <source>
        <dbReference type="EMBL" id="KAE8944628.1"/>
    </source>
</evidence>
<evidence type="ECO:0000313" key="9">
    <source>
        <dbReference type="Proteomes" id="UP000433483"/>
    </source>
</evidence>
<accession>A0A6A3YXS6</accession>
<dbReference type="EMBL" id="QXGD01000163">
    <property type="protein sequence ID" value="KAE9249806.1"/>
    <property type="molecule type" value="Genomic_DNA"/>
</dbReference>
<organism evidence="5 9">
    <name type="scientific">Phytophthora fragariae</name>
    <dbReference type="NCBI Taxonomy" id="53985"/>
    <lineage>
        <taxon>Eukaryota</taxon>
        <taxon>Sar</taxon>
        <taxon>Stramenopiles</taxon>
        <taxon>Oomycota</taxon>
        <taxon>Peronosporomycetes</taxon>
        <taxon>Peronosporales</taxon>
        <taxon>Peronosporaceae</taxon>
        <taxon>Phytophthora</taxon>
    </lineage>
</organism>
<evidence type="ECO:0000313" key="4">
    <source>
        <dbReference type="EMBL" id="KAE9151786.1"/>
    </source>
</evidence>
<evidence type="ECO:0000313" key="13">
    <source>
        <dbReference type="Proteomes" id="UP000441208"/>
    </source>
</evidence>